<evidence type="ECO:0000256" key="4">
    <source>
        <dbReference type="ARBA" id="ARBA00022989"/>
    </source>
</evidence>
<dbReference type="RefSeq" id="WP_268916563.1">
    <property type="nucleotide sequence ID" value="NZ_JAPTMY010000003.1"/>
</dbReference>
<reference evidence="8" key="1">
    <citation type="submission" date="2022-10" db="EMBL/GenBank/DDBJ databases">
        <title>Genome sequence of Actinomyces israelii ATCC 10048.</title>
        <authorList>
            <person name="Watt R.M."/>
            <person name="Tong W.M."/>
        </authorList>
    </citation>
    <scope>NUCLEOTIDE SEQUENCE</scope>
    <source>
        <strain evidence="8">ATCC 10048</strain>
    </source>
</reference>
<evidence type="ECO:0000313" key="9">
    <source>
        <dbReference type="Proteomes" id="UP001072034"/>
    </source>
</evidence>
<feature type="transmembrane region" description="Helical" evidence="6">
    <location>
        <begin position="283"/>
        <end position="304"/>
    </location>
</feature>
<dbReference type="Proteomes" id="UP001072034">
    <property type="component" value="Unassembled WGS sequence"/>
</dbReference>
<dbReference type="PANTHER" id="PTHR30294:SF29">
    <property type="entry name" value="MULTIDRUG ABC TRANSPORTER PERMEASE YBHS-RELATED"/>
    <property type="match status" value="1"/>
</dbReference>
<feature type="transmembrane region" description="Helical" evidence="6">
    <location>
        <begin position="176"/>
        <end position="198"/>
    </location>
</feature>
<dbReference type="InterPro" id="IPR013525">
    <property type="entry name" value="ABC2_TM"/>
</dbReference>
<dbReference type="EMBL" id="JAPTMY010000003">
    <property type="protein sequence ID" value="MCZ0856871.1"/>
    <property type="molecule type" value="Genomic_DNA"/>
</dbReference>
<feature type="transmembrane region" description="Helical" evidence="6">
    <location>
        <begin position="24"/>
        <end position="43"/>
    </location>
</feature>
<keyword evidence="9" id="KW-1185">Reference proteome</keyword>
<accession>A0ABT4I552</accession>
<feature type="domain" description="ABC-2 type transporter transmembrane" evidence="7">
    <location>
        <begin position="29"/>
        <end position="361"/>
    </location>
</feature>
<feature type="transmembrane region" description="Helical" evidence="6">
    <location>
        <begin position="254"/>
        <end position="277"/>
    </location>
</feature>
<name>A0ABT4I552_9ACTO</name>
<organism evidence="8 9">
    <name type="scientific">Actinomyces israelii</name>
    <dbReference type="NCBI Taxonomy" id="1659"/>
    <lineage>
        <taxon>Bacteria</taxon>
        <taxon>Bacillati</taxon>
        <taxon>Actinomycetota</taxon>
        <taxon>Actinomycetes</taxon>
        <taxon>Actinomycetales</taxon>
        <taxon>Actinomycetaceae</taxon>
        <taxon>Actinomyces</taxon>
    </lineage>
</organism>
<comment type="caution">
    <text evidence="8">The sequence shown here is derived from an EMBL/GenBank/DDBJ whole genome shotgun (WGS) entry which is preliminary data.</text>
</comment>
<gene>
    <name evidence="8" type="ORF">OHJ16_02230</name>
</gene>
<keyword evidence="2" id="KW-1003">Cell membrane</keyword>
<keyword evidence="3 6" id="KW-0812">Transmembrane</keyword>
<dbReference type="InterPro" id="IPR051449">
    <property type="entry name" value="ABC-2_transporter_component"/>
</dbReference>
<evidence type="ECO:0000256" key="2">
    <source>
        <dbReference type="ARBA" id="ARBA00022475"/>
    </source>
</evidence>
<dbReference type="Gene3D" id="3.40.1710.10">
    <property type="entry name" value="abc type-2 transporter like domain"/>
    <property type="match status" value="1"/>
</dbReference>
<evidence type="ECO:0000256" key="1">
    <source>
        <dbReference type="ARBA" id="ARBA00004651"/>
    </source>
</evidence>
<evidence type="ECO:0000256" key="3">
    <source>
        <dbReference type="ARBA" id="ARBA00022692"/>
    </source>
</evidence>
<dbReference type="Pfam" id="PF12698">
    <property type="entry name" value="ABC2_membrane_3"/>
    <property type="match status" value="1"/>
</dbReference>
<feature type="transmembrane region" description="Helical" evidence="6">
    <location>
        <begin position="218"/>
        <end position="242"/>
    </location>
</feature>
<evidence type="ECO:0000313" key="8">
    <source>
        <dbReference type="EMBL" id="MCZ0856871.1"/>
    </source>
</evidence>
<evidence type="ECO:0000259" key="7">
    <source>
        <dbReference type="Pfam" id="PF12698"/>
    </source>
</evidence>
<feature type="transmembrane region" description="Helical" evidence="6">
    <location>
        <begin position="346"/>
        <end position="364"/>
    </location>
</feature>
<evidence type="ECO:0000256" key="6">
    <source>
        <dbReference type="SAM" id="Phobius"/>
    </source>
</evidence>
<proteinExistence type="predicted"/>
<sequence>MSALPRFTAELRKLVLLLRADPRAVAAGVIAPTAILLVFWITFGNMSSLGIAVVNHDAGRLGARLEHHILAQTSPAGGRPYFTSRTGDEQEALELYERGQIAGVVVIGEDFTRRVEDRGSPAVEFHVNNYSADMAKNLRLYLQEGIVSFYDAEYPGYDLQVDEEYTVDSQVDWFELIAAGIFMLAFLIGSMFSLLYLLFAEKTLGTAAEYALSPAGPWPFWCARLLFSLLLGALTAAFNGVLIRVVCGLNVTAFLLPALVPLVLITGIWMAVATILALSVRQFAGAAVGAMVAAVLCWFLGGGTSPARYLAGPERVLAEAIPNTWALGLIRSRAFGYPVDDAGASYRLLVVVCAILLATATLMYHRRFARRRPGGRG</sequence>
<dbReference type="PANTHER" id="PTHR30294">
    <property type="entry name" value="MEMBRANE COMPONENT OF ABC TRANSPORTER YHHJ-RELATED"/>
    <property type="match status" value="1"/>
</dbReference>
<evidence type="ECO:0000256" key="5">
    <source>
        <dbReference type="ARBA" id="ARBA00023136"/>
    </source>
</evidence>
<keyword evidence="4 6" id="KW-1133">Transmembrane helix</keyword>
<keyword evidence="5 6" id="KW-0472">Membrane</keyword>
<protein>
    <submittedName>
        <fullName evidence="8">ABC transporter permease</fullName>
    </submittedName>
</protein>
<comment type="subcellular location">
    <subcellularLocation>
        <location evidence="1">Cell membrane</location>
        <topology evidence="1">Multi-pass membrane protein</topology>
    </subcellularLocation>
</comment>